<dbReference type="GO" id="GO:0046872">
    <property type="term" value="F:metal ion binding"/>
    <property type="evidence" value="ECO:0007669"/>
    <property type="project" value="UniProtKB-KW"/>
</dbReference>
<dbReference type="Gene3D" id="3.40.50.300">
    <property type="entry name" value="P-loop containing nucleotide triphosphate hydrolases"/>
    <property type="match status" value="1"/>
</dbReference>
<dbReference type="InterPro" id="IPR032305">
    <property type="entry name" value="GTP-bd_M"/>
</dbReference>
<comment type="subcellular location">
    <subcellularLocation>
        <location evidence="6">Cytoplasm</location>
    </subcellularLocation>
    <text evidence="6">May associate with membranes.</text>
</comment>
<name>A0A9E2BI18_PSYF1</name>
<dbReference type="NCBIfam" id="TIGR03156">
    <property type="entry name" value="GTP_HflX"/>
    <property type="match status" value="1"/>
</dbReference>
<comment type="cofactor">
    <cofactor evidence="8">
        <name>Mg(2+)</name>
        <dbReference type="ChEBI" id="CHEBI:18420"/>
    </cofactor>
</comment>
<dbReference type="EMBL" id="QLTW01000034">
    <property type="protein sequence ID" value="MBT9144951.1"/>
    <property type="molecule type" value="Genomic_DNA"/>
</dbReference>
<dbReference type="InterPro" id="IPR027417">
    <property type="entry name" value="P-loop_NTPase"/>
</dbReference>
<reference evidence="10 11" key="1">
    <citation type="journal article" date="2021" name="bioRxiv">
        <title>Unique metabolic strategies in Hadean analogues reveal hints for primordial physiology.</title>
        <authorList>
            <person name="Nobu M.K."/>
            <person name="Nakai R."/>
            <person name="Tamazawa S."/>
            <person name="Mori H."/>
            <person name="Toyoda A."/>
            <person name="Ijiri A."/>
            <person name="Suzuki S."/>
            <person name="Kurokawa K."/>
            <person name="Kamagata Y."/>
            <person name="Tamaki H."/>
        </authorList>
    </citation>
    <scope>NUCLEOTIDE SEQUENCE [LARGE SCALE GENOMIC DNA]</scope>
    <source>
        <strain evidence="10">BS525</strain>
    </source>
</reference>
<feature type="binding site" evidence="7">
    <location>
        <begin position="252"/>
        <end position="255"/>
    </location>
    <ligand>
        <name>GTP</name>
        <dbReference type="ChEBI" id="CHEBI:37565"/>
    </ligand>
</feature>
<feature type="binding site" evidence="8">
    <location>
        <position position="232"/>
    </location>
    <ligand>
        <name>Mg(2+)</name>
        <dbReference type="ChEBI" id="CHEBI:18420"/>
    </ligand>
</feature>
<accession>A0A9E2BI18</accession>
<feature type="binding site" evidence="7">
    <location>
        <begin position="318"/>
        <end position="321"/>
    </location>
    <ligand>
        <name>GTP</name>
        <dbReference type="ChEBI" id="CHEBI:37565"/>
    </ligand>
</feature>
<dbReference type="Pfam" id="PF01926">
    <property type="entry name" value="MMR_HSR1"/>
    <property type="match status" value="1"/>
</dbReference>
<comment type="function">
    <text evidence="6">GTPase that associates with the 50S ribosomal subunit and may have a role during protein synthesis or ribosome biogenesis.</text>
</comment>
<evidence type="ECO:0000256" key="3">
    <source>
        <dbReference type="ARBA" id="ARBA00022741"/>
    </source>
</evidence>
<dbReference type="PIRSF" id="PIRSF006809">
    <property type="entry name" value="GTP-binding_hflX_prd"/>
    <property type="match status" value="1"/>
</dbReference>
<dbReference type="InterPro" id="IPR006073">
    <property type="entry name" value="GTP-bd"/>
</dbReference>
<dbReference type="PROSITE" id="PS51705">
    <property type="entry name" value="G_HFLX"/>
    <property type="match status" value="1"/>
</dbReference>
<dbReference type="PANTHER" id="PTHR10229:SF0">
    <property type="entry name" value="GTP-BINDING PROTEIN 6-RELATED"/>
    <property type="match status" value="1"/>
</dbReference>
<proteinExistence type="inferred from homology"/>
<dbReference type="InterPro" id="IPR025121">
    <property type="entry name" value="GTPase_HflX_N"/>
</dbReference>
<sequence>MLSTQGKEKAALVLIKPGPRRWGLENAIAELKLLTETLGVKVCFVSTLRQSKPHPATFIGQGQAEEMERAISEAGCNLVIFDSELKPVQQRNLERIINARIIDRTQLILDIFSQRARSQEGKLQVELAQLKHLLSRLTGKGVGLSQVSGILGGRGHGEPQLEIDRRAIRRRLRKIEEQIEKVKKHRTLLRKGRKSHSFQVALLVGYTNSGKSTLLNTLGHSDITVEDRLFSTLDPTTRKVFLSSNREILMTDTVGFIRQLPHDLIAAFKATLEEVVEADILINVLDASHPMREEQNKVVLNVLNEIGAGETTVITALNKIDLIPDAVERRQIQNEFPDGIPISALKKTGLDELMNKVEAAIECIPK</sequence>
<evidence type="ECO:0000256" key="6">
    <source>
        <dbReference type="HAMAP-Rule" id="MF_00900"/>
    </source>
</evidence>
<feature type="binding site" evidence="7">
    <location>
        <begin position="230"/>
        <end position="234"/>
    </location>
    <ligand>
        <name>GTP</name>
        <dbReference type="ChEBI" id="CHEBI:37565"/>
    </ligand>
</feature>
<dbReference type="CDD" id="cd01878">
    <property type="entry name" value="HflX"/>
    <property type="match status" value="1"/>
</dbReference>
<evidence type="ECO:0000259" key="9">
    <source>
        <dbReference type="PROSITE" id="PS51705"/>
    </source>
</evidence>
<keyword evidence="4 8" id="KW-0460">Magnesium</keyword>
<dbReference type="FunFam" id="3.40.50.11060:FF:000001">
    <property type="entry name" value="GTPase HflX"/>
    <property type="match status" value="1"/>
</dbReference>
<dbReference type="PANTHER" id="PTHR10229">
    <property type="entry name" value="GTP-BINDING PROTEIN HFLX"/>
    <property type="match status" value="1"/>
</dbReference>
<evidence type="ECO:0000256" key="7">
    <source>
        <dbReference type="PIRSR" id="PIRSR006809-1"/>
    </source>
</evidence>
<evidence type="ECO:0000313" key="10">
    <source>
        <dbReference type="EMBL" id="MBT9144951.1"/>
    </source>
</evidence>
<comment type="similarity">
    <text evidence="6">Belongs to the TRAFAC class OBG-HflX-like GTPase superfamily. HflX GTPase family.</text>
</comment>
<dbReference type="Gene3D" id="6.10.250.2860">
    <property type="match status" value="1"/>
</dbReference>
<dbReference type="AlphaFoldDB" id="A0A9E2BI18"/>
<comment type="subunit">
    <text evidence="6">Monomer. Associates with the 50S ribosomal subunit.</text>
</comment>
<dbReference type="Pfam" id="PF13167">
    <property type="entry name" value="GTP-bdg_N"/>
    <property type="match status" value="1"/>
</dbReference>
<protein>
    <recommendedName>
        <fullName evidence="6">GTPase HflX</fullName>
    </recommendedName>
    <alternativeName>
        <fullName evidence="6">GTP-binding protein HflX</fullName>
    </alternativeName>
</protein>
<feature type="binding site" evidence="8">
    <location>
        <position position="212"/>
    </location>
    <ligand>
        <name>Mg(2+)</name>
        <dbReference type="ChEBI" id="CHEBI:18420"/>
    </ligand>
</feature>
<dbReference type="InterPro" id="IPR016496">
    <property type="entry name" value="GTPase_HflX"/>
</dbReference>
<evidence type="ECO:0000313" key="11">
    <source>
        <dbReference type="Proteomes" id="UP000811545"/>
    </source>
</evidence>
<dbReference type="SUPFAM" id="SSF52540">
    <property type="entry name" value="P-loop containing nucleoside triphosphate hydrolases"/>
    <property type="match status" value="1"/>
</dbReference>
<dbReference type="Gene3D" id="3.40.50.11060">
    <property type="entry name" value="GTPase HflX, N-terminal domain"/>
    <property type="match status" value="1"/>
</dbReference>
<evidence type="ECO:0000256" key="2">
    <source>
        <dbReference type="ARBA" id="ARBA00022723"/>
    </source>
</evidence>
<evidence type="ECO:0000256" key="5">
    <source>
        <dbReference type="ARBA" id="ARBA00023134"/>
    </source>
</evidence>
<feature type="binding site" evidence="7">
    <location>
        <begin position="343"/>
        <end position="345"/>
    </location>
    <ligand>
        <name>GTP</name>
        <dbReference type="ChEBI" id="CHEBI:37565"/>
    </ligand>
</feature>
<dbReference type="InterPro" id="IPR042108">
    <property type="entry name" value="GTPase_HflX_N_sf"/>
</dbReference>
<dbReference type="GO" id="GO:0005525">
    <property type="term" value="F:GTP binding"/>
    <property type="evidence" value="ECO:0007669"/>
    <property type="project" value="UniProtKB-UniRule"/>
</dbReference>
<evidence type="ECO:0000256" key="4">
    <source>
        <dbReference type="ARBA" id="ARBA00022842"/>
    </source>
</evidence>
<keyword evidence="2 8" id="KW-0479">Metal-binding</keyword>
<dbReference type="Proteomes" id="UP000811545">
    <property type="component" value="Unassembled WGS sequence"/>
</dbReference>
<feature type="binding site" evidence="7">
    <location>
        <begin position="205"/>
        <end position="212"/>
    </location>
    <ligand>
        <name>GTP</name>
        <dbReference type="ChEBI" id="CHEBI:37565"/>
    </ligand>
</feature>
<keyword evidence="5 6" id="KW-0342">GTP-binding</keyword>
<evidence type="ECO:0000256" key="8">
    <source>
        <dbReference type="PIRSR" id="PIRSR006809-2"/>
    </source>
</evidence>
<gene>
    <name evidence="10" type="primary">hflX_2</name>
    <name evidence="6" type="synonym">hflX</name>
    <name evidence="10" type="ORF">DDT42_00807</name>
</gene>
<evidence type="ECO:0000256" key="1">
    <source>
        <dbReference type="ARBA" id="ARBA00022490"/>
    </source>
</evidence>
<dbReference type="InterPro" id="IPR030394">
    <property type="entry name" value="G_HFLX_dom"/>
</dbReference>
<feature type="domain" description="Hflx-type G" evidence="9">
    <location>
        <begin position="199"/>
        <end position="365"/>
    </location>
</feature>
<keyword evidence="3 6" id="KW-0547">Nucleotide-binding</keyword>
<dbReference type="PRINTS" id="PR00326">
    <property type="entry name" value="GTP1OBG"/>
</dbReference>
<comment type="caution">
    <text evidence="10">The sequence shown here is derived from an EMBL/GenBank/DDBJ whole genome shotgun (WGS) entry which is preliminary data.</text>
</comment>
<dbReference type="GO" id="GO:0043022">
    <property type="term" value="F:ribosome binding"/>
    <property type="evidence" value="ECO:0007669"/>
    <property type="project" value="TreeGrafter"/>
</dbReference>
<dbReference type="GO" id="GO:0003924">
    <property type="term" value="F:GTPase activity"/>
    <property type="evidence" value="ECO:0007669"/>
    <property type="project" value="UniProtKB-UniRule"/>
</dbReference>
<organism evidence="10 11">
    <name type="scientific">Psychracetigena formicireducens</name>
    <dbReference type="NCBI Taxonomy" id="2986056"/>
    <lineage>
        <taxon>Bacteria</taxon>
        <taxon>Bacillati</taxon>
        <taxon>Candidatus Lithacetigenota</taxon>
        <taxon>Candidatus Psychracetigena</taxon>
    </lineage>
</organism>
<dbReference type="HAMAP" id="MF_00900">
    <property type="entry name" value="GTPase_HflX"/>
    <property type="match status" value="1"/>
</dbReference>
<keyword evidence="1 6" id="KW-0963">Cytoplasm</keyword>
<dbReference type="GO" id="GO:0005737">
    <property type="term" value="C:cytoplasm"/>
    <property type="evidence" value="ECO:0007669"/>
    <property type="project" value="UniProtKB-SubCell"/>
</dbReference>
<dbReference type="Pfam" id="PF16360">
    <property type="entry name" value="GTP-bdg_M"/>
    <property type="match status" value="1"/>
</dbReference>